<keyword evidence="3" id="KW-1185">Reference proteome</keyword>
<dbReference type="EMBL" id="CP033459">
    <property type="protein sequence ID" value="QFQ11816.1"/>
    <property type="molecule type" value="Genomic_DNA"/>
</dbReference>
<evidence type="ECO:0000313" key="3">
    <source>
        <dbReference type="Proteomes" id="UP000249375"/>
    </source>
</evidence>
<reference evidence="2 3" key="1">
    <citation type="submission" date="2018-11" db="EMBL/GenBank/DDBJ databases">
        <authorList>
            <person name="Na S.W."/>
            <person name="Baik M."/>
        </authorList>
    </citation>
    <scope>NUCLEOTIDE SEQUENCE [LARGE SCALE GENOMIC DNA]</scope>
    <source>
        <strain evidence="2 3">E39</strain>
    </source>
</reference>
<name>A0A5P8E4F8_9BACT</name>
<dbReference type="Proteomes" id="UP000249375">
    <property type="component" value="Chromosome"/>
</dbReference>
<evidence type="ECO:0000256" key="1">
    <source>
        <dbReference type="SAM" id="MobiDB-lite"/>
    </source>
</evidence>
<dbReference type="AlphaFoldDB" id="A0A5P8E4F8"/>
<gene>
    <name evidence="2" type="ORF">C7Y71_001575</name>
</gene>
<feature type="compositionally biased region" description="Basic and acidic residues" evidence="1">
    <location>
        <begin position="106"/>
        <end position="120"/>
    </location>
</feature>
<evidence type="ECO:0000313" key="2">
    <source>
        <dbReference type="EMBL" id="QFQ11816.1"/>
    </source>
</evidence>
<feature type="region of interest" description="Disordered" evidence="1">
    <location>
        <begin position="78"/>
        <end position="120"/>
    </location>
</feature>
<feature type="compositionally biased region" description="Polar residues" evidence="1">
    <location>
        <begin position="90"/>
        <end position="105"/>
    </location>
</feature>
<accession>A0A5P8E4F8</accession>
<dbReference type="KEGG" id="alq:C7Y71_001575"/>
<dbReference type="RefSeq" id="WP_111897808.1">
    <property type="nucleotide sequence ID" value="NZ_CP033459.1"/>
</dbReference>
<protein>
    <submittedName>
        <fullName evidence="2">Uncharacterized protein</fullName>
    </submittedName>
</protein>
<proteinExistence type="predicted"/>
<organism evidence="2 3">
    <name type="scientific">Pseudoprevotella muciniphila</name>
    <dbReference type="NCBI Taxonomy" id="2133944"/>
    <lineage>
        <taxon>Bacteria</taxon>
        <taxon>Pseudomonadati</taxon>
        <taxon>Bacteroidota</taxon>
        <taxon>Bacteroidia</taxon>
        <taxon>Bacteroidales</taxon>
        <taxon>Prevotellaceae</taxon>
        <taxon>Pseudoprevotella</taxon>
    </lineage>
</organism>
<sequence>MNFSTSPLSVSDSILIFGTTSDTTVVDSTQIRNTSDPTYSYDNNPSSILRTTSMSADSLSHISPDLKPTSPVIVTDDYANAEPEKPIKRSSANVKSDSKTTTPFEQRQRPAETTAPREVHTGVSIKPIEIPQDIASCKNLLSQQERLFQNERNPERKEQIRQNIISLTDKIRYEAKWKGDDETYNEAKNTYEKYK</sequence>